<feature type="transmembrane region" description="Helical" evidence="1">
    <location>
        <begin position="14"/>
        <end position="35"/>
    </location>
</feature>
<accession>A0A6J1X2H4</accession>
<keyword evidence="1" id="KW-1133">Transmembrane helix</keyword>
<dbReference type="OrthoDB" id="7429110at2759"/>
<protein>
    <submittedName>
        <fullName evidence="3">Uncharacterized protein LOC113519177 isoform X1</fullName>
    </submittedName>
</protein>
<dbReference type="AlphaFoldDB" id="A0A6J1X2H4"/>
<sequence>MQNYIGLLKMDEKFLFLLVIVIPMATGSVPGTFFWKPRLGLDLAIPTTEISMAVHKPNKQNIRKGFVVLIDGYQIGVTVIAIAASAGSANTNPHLNPLSAYFYTNVYRWGLRYFSLLPFWISGNGGNYCETHKVWRRRFYYMDEFVPEVLRNIVPFVKKEEWLKEQEEFKKFKKYAEPAFGKHYRYPTKSFRNYESQETVETVENLDDSSNSL</sequence>
<keyword evidence="2" id="KW-1185">Reference proteome</keyword>
<proteinExistence type="predicted"/>
<dbReference type="RefSeq" id="XP_026760035.1">
    <property type="nucleotide sequence ID" value="XM_026904234.3"/>
</dbReference>
<dbReference type="KEGG" id="gmw:113519177"/>
<evidence type="ECO:0000313" key="2">
    <source>
        <dbReference type="Proteomes" id="UP001652740"/>
    </source>
</evidence>
<evidence type="ECO:0000313" key="3">
    <source>
        <dbReference type="RefSeq" id="XP_026760035.1"/>
    </source>
</evidence>
<gene>
    <name evidence="3" type="primary">LOC113519177</name>
</gene>
<dbReference type="Proteomes" id="UP001652740">
    <property type="component" value="Unplaced"/>
</dbReference>
<reference evidence="3" key="1">
    <citation type="submission" date="2025-08" db="UniProtKB">
        <authorList>
            <consortium name="RefSeq"/>
        </authorList>
    </citation>
    <scope>IDENTIFICATION</scope>
    <source>
        <tissue evidence="3">Whole larvae</tissue>
    </source>
</reference>
<keyword evidence="1" id="KW-0812">Transmembrane</keyword>
<organism evidence="2 3">
    <name type="scientific">Galleria mellonella</name>
    <name type="common">Greater wax moth</name>
    <dbReference type="NCBI Taxonomy" id="7137"/>
    <lineage>
        <taxon>Eukaryota</taxon>
        <taxon>Metazoa</taxon>
        <taxon>Ecdysozoa</taxon>
        <taxon>Arthropoda</taxon>
        <taxon>Hexapoda</taxon>
        <taxon>Insecta</taxon>
        <taxon>Pterygota</taxon>
        <taxon>Neoptera</taxon>
        <taxon>Endopterygota</taxon>
        <taxon>Lepidoptera</taxon>
        <taxon>Glossata</taxon>
        <taxon>Ditrysia</taxon>
        <taxon>Pyraloidea</taxon>
        <taxon>Pyralidae</taxon>
        <taxon>Galleriinae</taxon>
        <taxon>Galleria</taxon>
    </lineage>
</organism>
<evidence type="ECO:0000256" key="1">
    <source>
        <dbReference type="SAM" id="Phobius"/>
    </source>
</evidence>
<dbReference type="InParanoid" id="A0A6J1X2H4"/>
<dbReference type="GeneID" id="113519177"/>
<name>A0A6J1X2H4_GALME</name>
<keyword evidence="1" id="KW-0472">Membrane</keyword>